<evidence type="ECO:0000313" key="1">
    <source>
        <dbReference type="EMBL" id="MCY0964793.1"/>
    </source>
</evidence>
<dbReference type="PANTHER" id="PTHR36452:SF1">
    <property type="entry name" value="DUF2461 DOMAIN-CONTAINING PROTEIN"/>
    <property type="match status" value="1"/>
</dbReference>
<dbReference type="AlphaFoldDB" id="A0A9X3IT36"/>
<comment type="caution">
    <text evidence="1">The sequence shown here is derived from an EMBL/GenBank/DDBJ whole genome shotgun (WGS) entry which is preliminary data.</text>
</comment>
<dbReference type="Pfam" id="PF09365">
    <property type="entry name" value="DUF2461"/>
    <property type="match status" value="1"/>
</dbReference>
<reference evidence="1" key="1">
    <citation type="submission" date="2022-11" db="EMBL/GenBank/DDBJ databases">
        <title>Parathalassolutuus dongxingensis gen. nov., sp. nov., a novel member of family Oceanospirillaceae isolated from a coastal shrimp pond in Guangxi, China.</title>
        <authorList>
            <person name="Chen H."/>
        </authorList>
    </citation>
    <scope>NUCLEOTIDE SEQUENCE</scope>
    <source>
        <strain evidence="1">G-43</strain>
    </source>
</reference>
<gene>
    <name evidence="1" type="ORF">OUO13_06310</name>
</gene>
<protein>
    <submittedName>
        <fullName evidence="1">DUF2461 domain-containing protein</fullName>
    </submittedName>
</protein>
<keyword evidence="2" id="KW-1185">Reference proteome</keyword>
<evidence type="ECO:0000313" key="2">
    <source>
        <dbReference type="Proteomes" id="UP001150830"/>
    </source>
</evidence>
<dbReference type="RefSeq" id="WP_283173010.1">
    <property type="nucleotide sequence ID" value="NZ_JAPNOA010000019.1"/>
</dbReference>
<organism evidence="1 2">
    <name type="scientific">Parathalassolituus penaei</name>
    <dbReference type="NCBI Taxonomy" id="2997323"/>
    <lineage>
        <taxon>Bacteria</taxon>
        <taxon>Pseudomonadati</taxon>
        <taxon>Pseudomonadota</taxon>
        <taxon>Gammaproteobacteria</taxon>
        <taxon>Oceanospirillales</taxon>
        <taxon>Oceanospirillaceae</taxon>
        <taxon>Parathalassolituus</taxon>
    </lineage>
</organism>
<proteinExistence type="predicted"/>
<dbReference type="InterPro" id="IPR012808">
    <property type="entry name" value="CHP02453"/>
</dbReference>
<dbReference type="PIRSF" id="PIRSF028451">
    <property type="entry name" value="UCP028451"/>
    <property type="match status" value="1"/>
</dbReference>
<accession>A0A9X3IT36</accession>
<dbReference type="NCBIfam" id="TIGR02453">
    <property type="entry name" value="TIGR02453 family protein"/>
    <property type="match status" value="1"/>
</dbReference>
<name>A0A9X3IT36_9GAMM</name>
<sequence>MKDHFEPGLMTFLRELAANNQREWFEEHRPQYEQLLREPAFAFINAMADELLHLSPFYEASARKNGGSLMRINRDVRFGHDKRPYKTNVGIQFRHQSGRDVHAPGFYLHIEPGEVFVGVGVWHPAAPQLAQIRDAIVEKPEAYQAAIQHPDFLAHFSLVGDSLIRPPRGYDPAHPLINELKRKDFIALCALSEDELWQPGLAKRVAEYFAAGSSLQAWLCQVLGLRY</sequence>
<dbReference type="InterPro" id="IPR015996">
    <property type="entry name" value="UCP028451"/>
</dbReference>
<dbReference type="Proteomes" id="UP001150830">
    <property type="component" value="Unassembled WGS sequence"/>
</dbReference>
<dbReference type="EMBL" id="JAPNOA010000019">
    <property type="protein sequence ID" value="MCY0964793.1"/>
    <property type="molecule type" value="Genomic_DNA"/>
</dbReference>
<dbReference type="PANTHER" id="PTHR36452">
    <property type="entry name" value="CHROMOSOME 12, WHOLE GENOME SHOTGUN SEQUENCE"/>
    <property type="match status" value="1"/>
</dbReference>